<comment type="caution">
    <text evidence="5">The sequence shown here is derived from an EMBL/GenBank/DDBJ whole genome shotgun (WGS) entry which is preliminary data.</text>
</comment>
<evidence type="ECO:0000256" key="2">
    <source>
        <dbReference type="ARBA" id="ARBA00023295"/>
    </source>
</evidence>
<sequence>MLPRPRIALVFFFLLSIIAQAQKKQPTFHHVEPPFWWTGMKNPSVQILFHNKDADLSSLSATVKYDGVTISETKTVENPHYLFVTLNISPTAKAGKVPVTFTAGKKTFTYQYEIKSKSGDTNRIQGFNSSDVLYLIMPDRFANGDPANDSIPGMFEGAHRDQPEGRHGGDLKGIADHLDYIKDLGVTALWLNPVLENNQRKSSYHGYAITDLYQVDRRFGGNEAYLSVINKCHSMGLKVIQDMVMNHIGNDHWLMHDLPAKGWIHQFPEFTRSNYQGNVISDPYQSKYDATKMSNGWFDTTMPDVDQTDPLFATYLIQNTLWWIEHAGIDGIRMDTQPYPDKHFMAQWAKVVMHEYPQFNIVGEVWINSVATTAYWQKGMINKDSYQSNLPTVTDFPFCFTVPQALNEPAGWDTGMRRLYTLLSQDFIYPDANRNLTFLDNHDMSRFFLSAGKDLKKFKLGLAFLLTTRGIPQLYYGTELLMDGDGGYHPNVRKDFPGGWPGDKTSAFSRQGRTEAQNEAFDFMKTLLHWRKSQPAVHNGKLTHFIPENNIYVYFRESNSHRVMVILNANDQEKTLSLAPFTECLRGAGRGVDVISQAEVSLRDQVNVPAYTAMIIEVK</sequence>
<dbReference type="PANTHER" id="PTHR10357">
    <property type="entry name" value="ALPHA-AMYLASE FAMILY MEMBER"/>
    <property type="match status" value="1"/>
</dbReference>
<dbReference type="InterPro" id="IPR013783">
    <property type="entry name" value="Ig-like_fold"/>
</dbReference>
<protein>
    <submittedName>
        <fullName evidence="5">Cyclomaltodextrinase N-terminal domain-containing protein</fullName>
    </submittedName>
</protein>
<dbReference type="InterPro" id="IPR017853">
    <property type="entry name" value="GH"/>
</dbReference>
<dbReference type="InterPro" id="IPR013780">
    <property type="entry name" value="Glyco_hydro_b"/>
</dbReference>
<feature type="signal peptide" evidence="3">
    <location>
        <begin position="1"/>
        <end position="21"/>
    </location>
</feature>
<dbReference type="Pfam" id="PF00128">
    <property type="entry name" value="Alpha-amylase"/>
    <property type="match status" value="1"/>
</dbReference>
<evidence type="ECO:0000313" key="5">
    <source>
        <dbReference type="EMBL" id="MBT1696874.1"/>
    </source>
</evidence>
<dbReference type="PANTHER" id="PTHR10357:SF210">
    <property type="entry name" value="MALTODEXTRIN GLUCOSIDASE"/>
    <property type="match status" value="1"/>
</dbReference>
<dbReference type="InterPro" id="IPR014756">
    <property type="entry name" value="Ig_E-set"/>
</dbReference>
<keyword evidence="1" id="KW-0378">Hydrolase</keyword>
<dbReference type="SUPFAM" id="SSF51011">
    <property type="entry name" value="Glycosyl hydrolase domain"/>
    <property type="match status" value="1"/>
</dbReference>
<dbReference type="EMBL" id="JAHESF010000006">
    <property type="protein sequence ID" value="MBT1696874.1"/>
    <property type="molecule type" value="Genomic_DNA"/>
</dbReference>
<dbReference type="SUPFAM" id="SSF51445">
    <property type="entry name" value="(Trans)glycosidases"/>
    <property type="match status" value="1"/>
</dbReference>
<evidence type="ECO:0000256" key="3">
    <source>
        <dbReference type="SAM" id="SignalP"/>
    </source>
</evidence>
<dbReference type="Proteomes" id="UP001319200">
    <property type="component" value="Unassembled WGS sequence"/>
</dbReference>
<keyword evidence="3" id="KW-0732">Signal</keyword>
<dbReference type="GO" id="GO:0005975">
    <property type="term" value="P:carbohydrate metabolic process"/>
    <property type="evidence" value="ECO:0007669"/>
    <property type="project" value="InterPro"/>
</dbReference>
<dbReference type="InterPro" id="IPR006047">
    <property type="entry name" value="GH13_cat_dom"/>
</dbReference>
<dbReference type="AlphaFoldDB" id="A0AAP2DJX0"/>
<reference evidence="5 6" key="1">
    <citation type="submission" date="2021-05" db="EMBL/GenBank/DDBJ databases">
        <title>A Polyphasic approach of four new species of the genus Ohtaekwangia: Ohtaekwangia histidinii sp. nov., Ohtaekwangia cretensis sp. nov., Ohtaekwangia indiensis sp. nov., Ohtaekwangia reichenbachii sp. nov. from diverse environment.</title>
        <authorList>
            <person name="Octaviana S."/>
        </authorList>
    </citation>
    <scope>NUCLEOTIDE SEQUENCE [LARGE SCALE GENOMIC DNA]</scope>
    <source>
        <strain evidence="5 6">PWU4</strain>
    </source>
</reference>
<dbReference type="CDD" id="cd11340">
    <property type="entry name" value="AmyAc_bac_CMD_like_3"/>
    <property type="match status" value="1"/>
</dbReference>
<dbReference type="SMART" id="SM00642">
    <property type="entry name" value="Aamy"/>
    <property type="match status" value="1"/>
</dbReference>
<accession>A0AAP2DJX0</accession>
<keyword evidence="2" id="KW-0326">Glycosidase</keyword>
<evidence type="ECO:0000256" key="1">
    <source>
        <dbReference type="ARBA" id="ARBA00022801"/>
    </source>
</evidence>
<evidence type="ECO:0000259" key="4">
    <source>
        <dbReference type="SMART" id="SM00642"/>
    </source>
</evidence>
<dbReference type="Gene3D" id="3.20.20.80">
    <property type="entry name" value="Glycosidases"/>
    <property type="match status" value="1"/>
</dbReference>
<dbReference type="GO" id="GO:0016798">
    <property type="term" value="F:hydrolase activity, acting on glycosyl bonds"/>
    <property type="evidence" value="ECO:0007669"/>
    <property type="project" value="UniProtKB-KW"/>
</dbReference>
<name>A0AAP2DJX0_9BACT</name>
<organism evidence="5 6">
    <name type="scientific">Chryseosolibacter histidini</name>
    <dbReference type="NCBI Taxonomy" id="2782349"/>
    <lineage>
        <taxon>Bacteria</taxon>
        <taxon>Pseudomonadati</taxon>
        <taxon>Bacteroidota</taxon>
        <taxon>Cytophagia</taxon>
        <taxon>Cytophagales</taxon>
        <taxon>Chryseotaleaceae</taxon>
        <taxon>Chryseosolibacter</taxon>
    </lineage>
</organism>
<dbReference type="Gene3D" id="2.60.40.10">
    <property type="entry name" value="Immunoglobulins"/>
    <property type="match status" value="1"/>
</dbReference>
<dbReference type="RefSeq" id="WP_254162393.1">
    <property type="nucleotide sequence ID" value="NZ_JAHESF010000006.1"/>
</dbReference>
<proteinExistence type="predicted"/>
<gene>
    <name evidence="5" type="ORF">KK083_08325</name>
</gene>
<evidence type="ECO:0000313" key="6">
    <source>
        <dbReference type="Proteomes" id="UP001319200"/>
    </source>
</evidence>
<dbReference type="Gene3D" id="2.60.40.1180">
    <property type="entry name" value="Golgi alpha-mannosidase II"/>
    <property type="match status" value="1"/>
</dbReference>
<dbReference type="Pfam" id="PF09087">
    <property type="entry name" value="Cyc-maltodext_N"/>
    <property type="match status" value="1"/>
</dbReference>
<dbReference type="SUPFAM" id="SSF81296">
    <property type="entry name" value="E set domains"/>
    <property type="match status" value="1"/>
</dbReference>
<feature type="domain" description="Glycosyl hydrolase family 13 catalytic" evidence="4">
    <location>
        <begin position="135"/>
        <end position="531"/>
    </location>
</feature>
<feature type="chain" id="PRO_5043012383" evidence="3">
    <location>
        <begin position="22"/>
        <end position="619"/>
    </location>
</feature>
<keyword evidence="6" id="KW-1185">Reference proteome</keyword>
<dbReference type="InterPro" id="IPR015171">
    <property type="entry name" value="Cyc-maltodext_N"/>
</dbReference>